<keyword evidence="3" id="KW-1185">Reference proteome</keyword>
<dbReference type="EMBL" id="JALJCU010000008">
    <property type="protein sequence ID" value="MCQ9120963.1"/>
    <property type="molecule type" value="Genomic_DNA"/>
</dbReference>
<proteinExistence type="predicted"/>
<organism evidence="2 3">
    <name type="scientific">Rodentibacter pneumotropicus</name>
    <dbReference type="NCBI Taxonomy" id="758"/>
    <lineage>
        <taxon>Bacteria</taxon>
        <taxon>Pseudomonadati</taxon>
        <taxon>Pseudomonadota</taxon>
        <taxon>Gammaproteobacteria</taxon>
        <taxon>Pasteurellales</taxon>
        <taxon>Pasteurellaceae</taxon>
        <taxon>Rodentibacter</taxon>
    </lineage>
</organism>
<sequence length="80" mass="8848">MAVKPIYQEKLNQLGCCGSGSVGGKLSEQLAELQKKIEKQSEQIKELQNALSEKIDKSSLITVHSLEDEALFKAFPLDNE</sequence>
<accession>A0AAW5LAB6</accession>
<evidence type="ECO:0000313" key="2">
    <source>
        <dbReference type="EMBL" id="MCQ9120963.1"/>
    </source>
</evidence>
<feature type="coiled-coil region" evidence="1">
    <location>
        <begin position="23"/>
        <end position="57"/>
    </location>
</feature>
<comment type="caution">
    <text evidence="2">The sequence shown here is derived from an EMBL/GenBank/DDBJ whole genome shotgun (WGS) entry which is preliminary data.</text>
</comment>
<reference evidence="2 3" key="1">
    <citation type="journal article" date="2022" name="Microbiol. Spectr.">
        <title>Microbiota of the Pregnant Mouse: Characterization of the Bacterial Communities in the Oral Cavity, Lung, Intestine, and Vagina through Culture and DNA Sequencing.</title>
        <authorList>
            <person name="Greenberg J.M."/>
            <person name="Romero R."/>
            <person name="Winters A.D."/>
            <person name="Galaz J."/>
            <person name="Garcia-Flores V."/>
            <person name="Arenas-Hernandez M."/>
            <person name="Panzer J."/>
            <person name="Shaffer Z."/>
            <person name="Kracht D.J."/>
            <person name="Gomez-Lopez N."/>
            <person name="Theis K.R."/>
        </authorList>
    </citation>
    <scope>NUCLEOTIDE SEQUENCE [LARGE SCALE GENOMIC DNA]</scope>
    <source>
        <strain evidence="2 3">MAC-C1-H1</strain>
    </source>
</reference>
<gene>
    <name evidence="2" type="ORF">MUU45_000781</name>
</gene>
<keyword evidence="1" id="KW-0175">Coiled coil</keyword>
<evidence type="ECO:0000256" key="1">
    <source>
        <dbReference type="SAM" id="Coils"/>
    </source>
</evidence>
<protein>
    <submittedName>
        <fullName evidence="2">Uncharacterized protein</fullName>
    </submittedName>
</protein>
<dbReference type="Proteomes" id="UP001206350">
    <property type="component" value="Unassembled WGS sequence"/>
</dbReference>
<dbReference type="RefSeq" id="WP_077664422.1">
    <property type="nucleotide sequence ID" value="NZ_CARRZK010000163.1"/>
</dbReference>
<dbReference type="AlphaFoldDB" id="A0AAW5LAB6"/>
<evidence type="ECO:0000313" key="3">
    <source>
        <dbReference type="Proteomes" id="UP001206350"/>
    </source>
</evidence>
<name>A0AAW5LAB6_9PAST</name>